<keyword evidence="1" id="KW-0328">Glycosyltransferase</keyword>
<dbReference type="OrthoDB" id="5835829at2759"/>
<dbReference type="Pfam" id="PF06722">
    <property type="entry name" value="EryCIII-like_C"/>
    <property type="match status" value="1"/>
</dbReference>
<dbReference type="Pfam" id="PF12937">
    <property type="entry name" value="F-box-like"/>
    <property type="match status" value="1"/>
</dbReference>
<protein>
    <recommendedName>
        <fullName evidence="3">F-box domain-containing protein</fullName>
    </recommendedName>
</protein>
<dbReference type="GO" id="GO:0008194">
    <property type="term" value="F:UDP-glycosyltransferase activity"/>
    <property type="evidence" value="ECO:0007669"/>
    <property type="project" value="InterPro"/>
</dbReference>
<dbReference type="CDD" id="cd03784">
    <property type="entry name" value="GT1_Gtf-like"/>
    <property type="match status" value="1"/>
</dbReference>
<keyword evidence="2" id="KW-0808">Transferase</keyword>
<dbReference type="SUPFAM" id="SSF81383">
    <property type="entry name" value="F-box domain"/>
    <property type="match status" value="1"/>
</dbReference>
<dbReference type="Proteomes" id="UP000034291">
    <property type="component" value="Unassembled WGS sequence"/>
</dbReference>
<dbReference type="Gene3D" id="3.40.50.2000">
    <property type="entry name" value="Glycogen Phosphorylase B"/>
    <property type="match status" value="2"/>
</dbReference>
<evidence type="ECO:0000313" key="5">
    <source>
        <dbReference type="Proteomes" id="UP000034291"/>
    </source>
</evidence>
<dbReference type="AlphaFoldDB" id="A0A0F8U211"/>
<dbReference type="InterPro" id="IPR050271">
    <property type="entry name" value="UDP-glycosyltransferase"/>
</dbReference>
<dbReference type="CDD" id="cd09917">
    <property type="entry name" value="F-box_SF"/>
    <property type="match status" value="1"/>
</dbReference>
<organism evidence="4 5">
    <name type="scientific">Aspergillus rambellii</name>
    <dbReference type="NCBI Taxonomy" id="308745"/>
    <lineage>
        <taxon>Eukaryota</taxon>
        <taxon>Fungi</taxon>
        <taxon>Dikarya</taxon>
        <taxon>Ascomycota</taxon>
        <taxon>Pezizomycotina</taxon>
        <taxon>Eurotiomycetes</taxon>
        <taxon>Eurotiomycetidae</taxon>
        <taxon>Eurotiales</taxon>
        <taxon>Aspergillaceae</taxon>
        <taxon>Aspergillus</taxon>
        <taxon>Aspergillus subgen. Nidulantes</taxon>
    </lineage>
</organism>
<dbReference type="InterPro" id="IPR010610">
    <property type="entry name" value="EryCIII-like_C"/>
</dbReference>
<dbReference type="PROSITE" id="PS50181">
    <property type="entry name" value="FBOX"/>
    <property type="match status" value="1"/>
</dbReference>
<proteinExistence type="predicted"/>
<dbReference type="SUPFAM" id="SSF53756">
    <property type="entry name" value="UDP-Glycosyltransferase/glycogen phosphorylase"/>
    <property type="match status" value="1"/>
</dbReference>
<dbReference type="STRING" id="308745.A0A0F8U211"/>
<dbReference type="PANTHER" id="PTHR48043:SF145">
    <property type="entry name" value="FI06409P-RELATED"/>
    <property type="match status" value="1"/>
</dbReference>
<dbReference type="InterPro" id="IPR001810">
    <property type="entry name" value="F-box_dom"/>
</dbReference>
<dbReference type="InterPro" id="IPR036047">
    <property type="entry name" value="F-box-like_dom_sf"/>
</dbReference>
<dbReference type="EMBL" id="JZBS01003751">
    <property type="protein sequence ID" value="KKK13759.1"/>
    <property type="molecule type" value="Genomic_DNA"/>
</dbReference>
<evidence type="ECO:0000256" key="1">
    <source>
        <dbReference type="ARBA" id="ARBA00022676"/>
    </source>
</evidence>
<gene>
    <name evidence="4" type="ORF">ARAM_001681</name>
</gene>
<evidence type="ECO:0000313" key="4">
    <source>
        <dbReference type="EMBL" id="KKK13759.1"/>
    </source>
</evidence>
<sequence length="756" mass="83620">MTMDPSPSLHLYSLPNEVFVQILSPFSARELLGLSTVSHRFHALVLRLLHYRLLVSASLKEYRLILECFHPTSKLTEPHVFCKYLGTDGLSDKYQGEGSLYENVDTAQKLGRLSSLYSRFQPVMTAEESPNGAGSTAVPEVNEGIPNADARAVKRPVNLEGFEDFSQLCVVVNVVKVKPGSARLLSVVDVEDGVIRIFRDWLKDNATPAQGSARNNPLEERNDQQLLWVNQSQNVGLKLRVREVSRLNQSFPILVHRDEETLASYEIYIDAMAKSNILFLTNSELGQATVCLAVAHEFLLRPPYSVHIASFSPLQPAVSRLNVRTLTLASSAASTATFHTIPGRSMINVLIGSGAYQNSFSTHQIGFHGALKTYSTLPRYLAPWTGAEYMAIYKSCVDIIQELHPVMVVVDPLFAQALDACRTLKCAYVQLGPNTLKDHVIQPMLGNLWKLPILCSGYPYPLPWRLILPNAYLAVKLGQALSRSPILKELNDTRHSHGLKGAYPTLMGTSEDNTTPRLIPSRPEIDFPSFVPKNFTLCGPILLPHRHIGRENPGLAQWLSQRPTVLINMGSIVSFSVDQTQEVAAGLRILLDAKPDLQVLWKLKRDNTDKVGDFLDSIFDEIREPMINGRVRIEEWLSVEPSCILQSGYVSCMVHHGGANSYHEAVRAGVPQIVLPVWFDTYDFAARVEWLGIGVWGSKKSAPVVNGAELGQALTHVLASESSLAIQEKAKSIALALGETEGRVVACEKILELIEG</sequence>
<evidence type="ECO:0000256" key="2">
    <source>
        <dbReference type="ARBA" id="ARBA00022679"/>
    </source>
</evidence>
<dbReference type="InterPro" id="IPR002213">
    <property type="entry name" value="UDP_glucos_trans"/>
</dbReference>
<feature type="domain" description="F-box" evidence="3">
    <location>
        <begin position="8"/>
        <end position="54"/>
    </location>
</feature>
<comment type="caution">
    <text evidence="4">The sequence shown here is derived from an EMBL/GenBank/DDBJ whole genome shotgun (WGS) entry which is preliminary data.</text>
</comment>
<dbReference type="PANTHER" id="PTHR48043">
    <property type="entry name" value="EG:EG0003.4 PROTEIN-RELATED"/>
    <property type="match status" value="1"/>
</dbReference>
<accession>A0A0F8U211</accession>
<reference evidence="4 5" key="1">
    <citation type="submission" date="2015-02" db="EMBL/GenBank/DDBJ databases">
        <title>Draft Genome Sequences of Two Closely-Related Aflatoxigenic Aspergillus Species Obtained from the Cote d'Ivoire.</title>
        <authorList>
            <person name="Moore G.G."/>
            <person name="Beltz S.B."/>
            <person name="Mack B.M."/>
        </authorList>
    </citation>
    <scope>NUCLEOTIDE SEQUENCE [LARGE SCALE GENOMIC DNA]</scope>
    <source>
        <strain evidence="4 5">SRRC1468</strain>
    </source>
</reference>
<name>A0A0F8U211_9EURO</name>
<dbReference type="GO" id="GO:0016758">
    <property type="term" value="F:hexosyltransferase activity"/>
    <property type="evidence" value="ECO:0007669"/>
    <property type="project" value="UniProtKB-ARBA"/>
</dbReference>
<evidence type="ECO:0000259" key="3">
    <source>
        <dbReference type="PROSITE" id="PS50181"/>
    </source>
</evidence>
<keyword evidence="5" id="KW-1185">Reference proteome</keyword>